<evidence type="ECO:0000313" key="3">
    <source>
        <dbReference type="Proteomes" id="UP000077315"/>
    </source>
</evidence>
<dbReference type="AlphaFoldDB" id="A0A163B1A4"/>
<dbReference type="InParanoid" id="A0A163B1A4"/>
<sequence>MAFGQEDTVWDTDFDFSHRLGFPTKHAHPKDLYPPRTVASPFTDDDTDSSYASHHSDKFSIEDREGLLADIDEFMYETPEPPTPPAAAALAAACLDRYKGLGTITRLGRHRYVEDDGDWNEDVVFQKPNGTTNYVPATETALDDIDDYNQPQPTHIPPQPDPKLTTIQPTKYPNYAEIKAEEEEWDISEFTNATNTRNYQPLDIQHPKPVAKKISAVLNKANDEDDDFFTGMDFKDSFLKPTPVQNTTRLTPRTFASTPSTSQKLPSPSVLSARNRPIPSDSLPTNSPKSTSRDQTTSREPSVSKSQGSSRNQNSGPSANRSQSSRSSLISSGREAASSSRITEKPKEIPVWDRLSKPARDPYLRSSSSSTTTSARRQSPLSTLPRHSPEATKVVSPDWRSNGGGLSHSVDSRSTDAPPQNNSPLHLSTNRIPQNRREIIRPRVSVAQSLQGQSNKKKIVLRTKTRAGQRDGTELDRFDNLSEWGATTPPGRVTPKIKPTLRVRQLNESSAGKVVDTKDQDRPWRQNMKRNNVSSILPGDRPLVNEQNGMKYDPVNNKWNGNENSLLPFDHPSETRRRPARIRNRNNAIKHNHIVGDMYFDHLGTTWRKLPKSKPNSLDNSSLGSRGQKSRSKSNFEAEEEEENDEDDDPLRGFEDLQESPLRNLPKSPTPGYFIALTPQDIRNNASKTKPEFELSLDTQRLMFEEEKEHREFMANWILPKDYMIKTAYGNLAPPYCFLILTRDH</sequence>
<feature type="compositionally biased region" description="Polar residues" evidence="1">
    <location>
        <begin position="282"/>
        <end position="314"/>
    </location>
</feature>
<dbReference type="GO" id="GO:0005096">
    <property type="term" value="F:GTPase activator activity"/>
    <property type="evidence" value="ECO:0007669"/>
    <property type="project" value="InterPro"/>
</dbReference>
<dbReference type="GeneID" id="28995955"/>
<dbReference type="OrthoDB" id="19159at2759"/>
<evidence type="ECO:0000256" key="1">
    <source>
        <dbReference type="SAM" id="MobiDB-lite"/>
    </source>
</evidence>
<dbReference type="Proteomes" id="UP000077315">
    <property type="component" value="Unassembled WGS sequence"/>
</dbReference>
<reference evidence="3" key="1">
    <citation type="submission" date="2015-06" db="EMBL/GenBank/DDBJ databases">
        <title>Expansion of signal transduction pathways in fungi by whole-genome duplication.</title>
        <authorList>
            <consortium name="DOE Joint Genome Institute"/>
            <person name="Corrochano L.M."/>
            <person name="Kuo A."/>
            <person name="Marcet-Houben M."/>
            <person name="Polaino S."/>
            <person name="Salamov A."/>
            <person name="Villalobos J.M."/>
            <person name="Alvarez M.I."/>
            <person name="Avalos J."/>
            <person name="Benito E.P."/>
            <person name="Benoit I."/>
            <person name="Burger G."/>
            <person name="Camino L.P."/>
            <person name="Canovas D."/>
            <person name="Cerda-Olmedo E."/>
            <person name="Cheng J.-F."/>
            <person name="Dominguez A."/>
            <person name="Elias M."/>
            <person name="Eslava A.P."/>
            <person name="Glaser F."/>
            <person name="Grimwood J."/>
            <person name="Gutierrez G."/>
            <person name="Heitman J."/>
            <person name="Henrissat B."/>
            <person name="Iturriaga E.A."/>
            <person name="Lang B.F."/>
            <person name="Lavin J.L."/>
            <person name="Lee S."/>
            <person name="Li W."/>
            <person name="Lindquist E."/>
            <person name="Lopez-Garcia S."/>
            <person name="Luque E.M."/>
            <person name="Marcos A.T."/>
            <person name="Martin J."/>
            <person name="McCluskey K."/>
            <person name="Medina H.R."/>
            <person name="Miralles-Duran A."/>
            <person name="Miyazaki A."/>
            <person name="Munoz-Torres E."/>
            <person name="Oguiza J.A."/>
            <person name="Ohm R."/>
            <person name="Olmedo M."/>
            <person name="Orejas M."/>
            <person name="Ortiz-Castellanos L."/>
            <person name="Pisabarro A.G."/>
            <person name="Rodriguez-Romero J."/>
            <person name="Ruiz-Herrera J."/>
            <person name="Ruiz-Vazquez R."/>
            <person name="Sanz C."/>
            <person name="Schackwitz W."/>
            <person name="Schmutz J."/>
            <person name="Shahriari M."/>
            <person name="Shelest E."/>
            <person name="Silva-Franco F."/>
            <person name="Soanes D."/>
            <person name="Syed K."/>
            <person name="Tagua V.G."/>
            <person name="Talbot N.J."/>
            <person name="Thon M."/>
            <person name="De vries R.P."/>
            <person name="Wiebenga A."/>
            <person name="Yadav J.S."/>
            <person name="Braun E.L."/>
            <person name="Baker S."/>
            <person name="Garre V."/>
            <person name="Horwitz B."/>
            <person name="Torres-Martinez S."/>
            <person name="Idnurm A."/>
            <person name="Herrera-Estrella A."/>
            <person name="Gabaldon T."/>
            <person name="Grigoriev I.V."/>
        </authorList>
    </citation>
    <scope>NUCLEOTIDE SEQUENCE [LARGE SCALE GENOMIC DNA]</scope>
    <source>
        <strain evidence="3">NRRL 1555(-)</strain>
    </source>
</reference>
<evidence type="ECO:0000313" key="2">
    <source>
        <dbReference type="EMBL" id="OAD77731.1"/>
    </source>
</evidence>
<dbReference type="EMBL" id="KV440974">
    <property type="protein sequence ID" value="OAD77731.1"/>
    <property type="molecule type" value="Genomic_DNA"/>
</dbReference>
<proteinExistence type="predicted"/>
<feature type="compositionally biased region" description="Acidic residues" evidence="1">
    <location>
        <begin position="637"/>
        <end position="649"/>
    </location>
</feature>
<feature type="region of interest" description="Disordered" evidence="1">
    <location>
        <begin position="237"/>
        <end position="432"/>
    </location>
</feature>
<dbReference type="PANTHER" id="PTHR35140:SF1">
    <property type="entry name" value="MITOTIC CHECK POINT PROTEIN BFA1"/>
    <property type="match status" value="1"/>
</dbReference>
<gene>
    <name evidence="2" type="ORF">PHYBLDRAFT_164621</name>
</gene>
<feature type="region of interest" description="Disordered" evidence="1">
    <location>
        <begin position="611"/>
        <end position="671"/>
    </location>
</feature>
<feature type="compositionally biased region" description="Polar residues" evidence="1">
    <location>
        <begin position="614"/>
        <end position="627"/>
    </location>
</feature>
<dbReference type="STRING" id="763407.A0A163B1A4"/>
<feature type="compositionally biased region" description="Polar residues" evidence="1">
    <location>
        <begin position="415"/>
        <end position="432"/>
    </location>
</feature>
<protein>
    <submittedName>
        <fullName evidence="2">Uncharacterized protein</fullName>
    </submittedName>
</protein>
<accession>A0A163B1A4</accession>
<dbReference type="GO" id="GO:1990334">
    <property type="term" value="C:Bfa1-Bub2 complex"/>
    <property type="evidence" value="ECO:0007669"/>
    <property type="project" value="InterPro"/>
</dbReference>
<feature type="compositionally biased region" description="Basic and acidic residues" evidence="1">
    <location>
        <begin position="342"/>
        <end position="363"/>
    </location>
</feature>
<dbReference type="GO" id="GO:0001100">
    <property type="term" value="P:negative regulation of exit from mitosis"/>
    <property type="evidence" value="ECO:0007669"/>
    <property type="project" value="InterPro"/>
</dbReference>
<feature type="region of interest" description="Disordered" evidence="1">
    <location>
        <begin position="30"/>
        <end position="57"/>
    </location>
</feature>
<feature type="compositionally biased region" description="Low complexity" evidence="1">
    <location>
        <begin position="315"/>
        <end position="332"/>
    </location>
</feature>
<organism evidence="2 3">
    <name type="scientific">Phycomyces blakesleeanus (strain ATCC 8743b / DSM 1359 / FGSC 10004 / NBRC 33097 / NRRL 1555)</name>
    <dbReference type="NCBI Taxonomy" id="763407"/>
    <lineage>
        <taxon>Eukaryota</taxon>
        <taxon>Fungi</taxon>
        <taxon>Fungi incertae sedis</taxon>
        <taxon>Mucoromycota</taxon>
        <taxon>Mucoromycotina</taxon>
        <taxon>Mucoromycetes</taxon>
        <taxon>Mucorales</taxon>
        <taxon>Phycomycetaceae</taxon>
        <taxon>Phycomyces</taxon>
    </lineage>
</organism>
<dbReference type="PANTHER" id="PTHR35140">
    <property type="entry name" value="MITOTIC CHECK POINT PROTEIN BFA1"/>
    <property type="match status" value="1"/>
</dbReference>
<dbReference type="InterPro" id="IPR034586">
    <property type="entry name" value="Bfa1/Byr4"/>
</dbReference>
<keyword evidence="3" id="KW-1185">Reference proteome</keyword>
<dbReference type="RefSeq" id="XP_018295771.1">
    <property type="nucleotide sequence ID" value="XM_018435049.1"/>
</dbReference>
<feature type="region of interest" description="Disordered" evidence="1">
    <location>
        <begin position="554"/>
        <end position="580"/>
    </location>
</feature>
<dbReference type="GO" id="GO:0044732">
    <property type="term" value="C:mitotic spindle pole body"/>
    <property type="evidence" value="ECO:0007669"/>
    <property type="project" value="TreeGrafter"/>
</dbReference>
<dbReference type="VEuPathDB" id="FungiDB:PHYBLDRAFT_164621"/>
<name>A0A163B1A4_PHYB8</name>
<feature type="compositionally biased region" description="Polar residues" evidence="1">
    <location>
        <begin position="243"/>
        <end position="272"/>
    </location>
</feature>